<protein>
    <submittedName>
        <fullName evidence="3">Uncharacterized protein</fullName>
    </submittedName>
</protein>
<dbReference type="OrthoDB" id="435881at2759"/>
<feature type="chain" id="PRO_5019279992" evidence="2">
    <location>
        <begin position="24"/>
        <end position="477"/>
    </location>
</feature>
<reference evidence="3 4" key="1">
    <citation type="submission" date="2019-01" db="EMBL/GenBank/DDBJ databases">
        <authorList>
            <person name="Ferrante I. M."/>
        </authorList>
    </citation>
    <scope>NUCLEOTIDE SEQUENCE [LARGE SCALE GENOMIC DNA]</scope>
    <source>
        <strain evidence="3 4">B856</strain>
    </source>
</reference>
<accession>A0A448ZLH7</accession>
<dbReference type="AlphaFoldDB" id="A0A448ZLH7"/>
<gene>
    <name evidence="3" type="ORF">PSNMU_V1.4_AUG-EV-PASAV3_0098860</name>
</gene>
<name>A0A448ZLH7_9STRA</name>
<keyword evidence="2" id="KW-0732">Signal</keyword>
<proteinExistence type="predicted"/>
<evidence type="ECO:0000313" key="4">
    <source>
        <dbReference type="Proteomes" id="UP000291116"/>
    </source>
</evidence>
<feature type="compositionally biased region" description="Basic and acidic residues" evidence="1">
    <location>
        <begin position="275"/>
        <end position="290"/>
    </location>
</feature>
<dbReference type="EMBL" id="CAACVS010000489">
    <property type="protein sequence ID" value="VEU42896.1"/>
    <property type="molecule type" value="Genomic_DNA"/>
</dbReference>
<evidence type="ECO:0000256" key="2">
    <source>
        <dbReference type="SAM" id="SignalP"/>
    </source>
</evidence>
<sequence>MTKPTLLSCFLLLLAGSFRYGTAANLRASNIGSTSLSSETVRDEDLMSIRSYLVVGLDGYALDDLDGMTPEKQAVVECAFHTAFDEVHGDKDGIYLAGQEIVATDEDPGNDADYGDGPEDSKRASFIDWSKRRKYRRPRYIPVRPLTPPPPRRAPLYKRKTKWATYWKVDGGGMCRLCPDDDALKVVSGSFLLNTYDTKKAKDEEIASDYVFGEASMNAIADAMRKHLIEGTCVAEGDDYFEYIERVDVYPISQAEFESTVAAIAAFKETRKEAVASHNENEREALDKNEGSSPTGLASPPLVEASLPFYYGTLVASDAAATSASRHFRIGLSGIACGPWNNQDLLDVNSALHNSINSLEGLSDKGHTIDKIVGGATHRPRPRNYTWGCGFDLYSRLDVAGEMSDSALDDIGDSLCSELYWLGGNRFEHAIDCGLEPLSVTEYNEAVAVTIAADGNAASGGMLHHNGAGPSATTTQE</sequence>
<keyword evidence="4" id="KW-1185">Reference proteome</keyword>
<evidence type="ECO:0000256" key="1">
    <source>
        <dbReference type="SAM" id="MobiDB-lite"/>
    </source>
</evidence>
<feature type="region of interest" description="Disordered" evidence="1">
    <location>
        <begin position="275"/>
        <end position="297"/>
    </location>
</feature>
<organism evidence="3 4">
    <name type="scientific">Pseudo-nitzschia multistriata</name>
    <dbReference type="NCBI Taxonomy" id="183589"/>
    <lineage>
        <taxon>Eukaryota</taxon>
        <taxon>Sar</taxon>
        <taxon>Stramenopiles</taxon>
        <taxon>Ochrophyta</taxon>
        <taxon>Bacillariophyta</taxon>
        <taxon>Bacillariophyceae</taxon>
        <taxon>Bacillariophycidae</taxon>
        <taxon>Bacillariales</taxon>
        <taxon>Bacillariaceae</taxon>
        <taxon>Pseudo-nitzschia</taxon>
    </lineage>
</organism>
<feature type="signal peptide" evidence="2">
    <location>
        <begin position="1"/>
        <end position="23"/>
    </location>
</feature>
<dbReference type="Proteomes" id="UP000291116">
    <property type="component" value="Unassembled WGS sequence"/>
</dbReference>
<evidence type="ECO:0000313" key="3">
    <source>
        <dbReference type="EMBL" id="VEU42896.1"/>
    </source>
</evidence>